<reference evidence="3" key="1">
    <citation type="journal article" date="2013" name="Nature">
        <title>Draft genome of the wheat A-genome progenitor Triticum urartu.</title>
        <authorList>
            <person name="Ling H.Q."/>
            <person name="Zhao S."/>
            <person name="Liu D."/>
            <person name="Wang J."/>
            <person name="Sun H."/>
            <person name="Zhang C."/>
            <person name="Fan H."/>
            <person name="Li D."/>
            <person name="Dong L."/>
            <person name="Tao Y."/>
            <person name="Gao C."/>
            <person name="Wu H."/>
            <person name="Li Y."/>
            <person name="Cui Y."/>
            <person name="Guo X."/>
            <person name="Zheng S."/>
            <person name="Wang B."/>
            <person name="Yu K."/>
            <person name="Liang Q."/>
            <person name="Yang W."/>
            <person name="Lou X."/>
            <person name="Chen J."/>
            <person name="Feng M."/>
            <person name="Jian J."/>
            <person name="Zhang X."/>
            <person name="Luo G."/>
            <person name="Jiang Y."/>
            <person name="Liu J."/>
            <person name="Wang Z."/>
            <person name="Sha Y."/>
            <person name="Zhang B."/>
            <person name="Wu H."/>
            <person name="Tang D."/>
            <person name="Shen Q."/>
            <person name="Xue P."/>
            <person name="Zou S."/>
            <person name="Wang X."/>
            <person name="Liu X."/>
            <person name="Wang F."/>
            <person name="Yang Y."/>
            <person name="An X."/>
            <person name="Dong Z."/>
            <person name="Zhang K."/>
            <person name="Zhang X."/>
            <person name="Luo M.C."/>
            <person name="Dvorak J."/>
            <person name="Tong Y."/>
            <person name="Wang J."/>
            <person name="Yang H."/>
            <person name="Li Z."/>
            <person name="Wang D."/>
            <person name="Zhang A."/>
            <person name="Wang J."/>
        </authorList>
    </citation>
    <scope>NUCLEOTIDE SEQUENCE</scope>
    <source>
        <strain evidence="3">cv. G1812</strain>
    </source>
</reference>
<dbReference type="Proteomes" id="UP000015106">
    <property type="component" value="Chromosome 5"/>
</dbReference>
<feature type="compositionally biased region" description="Basic and acidic residues" evidence="1">
    <location>
        <begin position="85"/>
        <end position="103"/>
    </location>
</feature>
<name>A0A8R7QIA0_TRIUA</name>
<organism evidence="2 3">
    <name type="scientific">Triticum urartu</name>
    <name type="common">Red wild einkorn</name>
    <name type="synonym">Crithodium urartu</name>
    <dbReference type="NCBI Taxonomy" id="4572"/>
    <lineage>
        <taxon>Eukaryota</taxon>
        <taxon>Viridiplantae</taxon>
        <taxon>Streptophyta</taxon>
        <taxon>Embryophyta</taxon>
        <taxon>Tracheophyta</taxon>
        <taxon>Spermatophyta</taxon>
        <taxon>Magnoliopsida</taxon>
        <taxon>Liliopsida</taxon>
        <taxon>Poales</taxon>
        <taxon>Poaceae</taxon>
        <taxon>BOP clade</taxon>
        <taxon>Pooideae</taxon>
        <taxon>Triticodae</taxon>
        <taxon>Triticeae</taxon>
        <taxon>Triticinae</taxon>
        <taxon>Triticum</taxon>
    </lineage>
</organism>
<proteinExistence type="predicted"/>
<accession>A0A8R7QIA0</accession>
<evidence type="ECO:0000256" key="1">
    <source>
        <dbReference type="SAM" id="MobiDB-lite"/>
    </source>
</evidence>
<evidence type="ECO:0000313" key="2">
    <source>
        <dbReference type="EnsemblPlants" id="TuG1812G0500003997.01.T01.cds455184"/>
    </source>
</evidence>
<reference evidence="2" key="2">
    <citation type="submission" date="2018-03" db="EMBL/GenBank/DDBJ databases">
        <title>The Triticum urartu genome reveals the dynamic nature of wheat genome evolution.</title>
        <authorList>
            <person name="Ling H."/>
            <person name="Ma B."/>
            <person name="Shi X."/>
            <person name="Liu H."/>
            <person name="Dong L."/>
            <person name="Sun H."/>
            <person name="Cao Y."/>
            <person name="Gao Q."/>
            <person name="Zheng S."/>
            <person name="Li Y."/>
            <person name="Yu Y."/>
            <person name="Du H."/>
            <person name="Qi M."/>
            <person name="Li Y."/>
            <person name="Yu H."/>
            <person name="Cui Y."/>
            <person name="Wang N."/>
            <person name="Chen C."/>
            <person name="Wu H."/>
            <person name="Zhao Y."/>
            <person name="Zhang J."/>
            <person name="Li Y."/>
            <person name="Zhou W."/>
            <person name="Zhang B."/>
            <person name="Hu W."/>
            <person name="Eijk M."/>
            <person name="Tang J."/>
            <person name="Witsenboer H."/>
            <person name="Zhao S."/>
            <person name="Li Z."/>
            <person name="Zhang A."/>
            <person name="Wang D."/>
            <person name="Liang C."/>
        </authorList>
    </citation>
    <scope>NUCLEOTIDE SEQUENCE [LARGE SCALE GENOMIC DNA]</scope>
    <source>
        <strain evidence="2">cv. G1812</strain>
    </source>
</reference>
<feature type="region of interest" description="Disordered" evidence="1">
    <location>
        <begin position="168"/>
        <end position="188"/>
    </location>
</feature>
<dbReference type="Gramene" id="TuG1812G0500003997.01.T01">
    <property type="protein sequence ID" value="TuG1812G0500003997.01.T01.cds455184"/>
    <property type="gene ID" value="TuG1812G0500003997.01"/>
</dbReference>
<keyword evidence="3" id="KW-1185">Reference proteome</keyword>
<dbReference type="EnsemblPlants" id="TuG1812G0500003997.01.T01">
    <property type="protein sequence ID" value="TuG1812G0500003997.01.T01.cds455184"/>
    <property type="gene ID" value="TuG1812G0500003997.01"/>
</dbReference>
<sequence length="218" mass="22532">MHAGAAGLSRSSVLVAERRGAPPEAGAVEPRPHLLLRLPRLLLRRLTRGPDHRRVAGPGHGAVVDEQLVHVHRLPRRGRAAAPARPDRAPAERGRRADRGEHDDLHHDAGEAAAHGGAPGRRAAGHLAAAGLPAAAADRLAVAALVAVRMRLRVAVRAARLEGRGPPERGLGSVLRPRRRDGHGGGGGGGLRAVAGLARVGGGHGLACLGESFARGWP</sequence>
<feature type="region of interest" description="Disordered" evidence="1">
    <location>
        <begin position="74"/>
        <end position="103"/>
    </location>
</feature>
<protein>
    <submittedName>
        <fullName evidence="2">Uncharacterized protein</fullName>
    </submittedName>
</protein>
<reference evidence="2" key="3">
    <citation type="submission" date="2022-06" db="UniProtKB">
        <authorList>
            <consortium name="EnsemblPlants"/>
        </authorList>
    </citation>
    <scope>IDENTIFICATION</scope>
</reference>
<dbReference type="AlphaFoldDB" id="A0A8R7QIA0"/>
<evidence type="ECO:0000313" key="3">
    <source>
        <dbReference type="Proteomes" id="UP000015106"/>
    </source>
</evidence>